<dbReference type="EMBL" id="JARVKF010000001">
    <property type="protein sequence ID" value="KAK9426768.1"/>
    <property type="molecule type" value="Genomic_DNA"/>
</dbReference>
<protein>
    <recommendedName>
        <fullName evidence="2">Myb-like DNA-binding domain-containing protein</fullName>
    </recommendedName>
</protein>
<evidence type="ECO:0000313" key="3">
    <source>
        <dbReference type="EMBL" id="KAK9426768.1"/>
    </source>
</evidence>
<organism evidence="3 4">
    <name type="scientific">Seiridium unicorne</name>
    <dbReference type="NCBI Taxonomy" id="138068"/>
    <lineage>
        <taxon>Eukaryota</taxon>
        <taxon>Fungi</taxon>
        <taxon>Dikarya</taxon>
        <taxon>Ascomycota</taxon>
        <taxon>Pezizomycotina</taxon>
        <taxon>Sordariomycetes</taxon>
        <taxon>Xylariomycetidae</taxon>
        <taxon>Amphisphaeriales</taxon>
        <taxon>Sporocadaceae</taxon>
        <taxon>Seiridium</taxon>
    </lineage>
</organism>
<gene>
    <name evidence="3" type="ORF">SUNI508_00295</name>
</gene>
<dbReference type="InterPro" id="IPR054505">
    <property type="entry name" value="Myb_DNA-bind_8"/>
</dbReference>
<dbReference type="Proteomes" id="UP001408356">
    <property type="component" value="Unassembled WGS sequence"/>
</dbReference>
<reference evidence="3 4" key="1">
    <citation type="journal article" date="2024" name="J. Plant Pathol.">
        <title>Sequence and assembly of the genome of Seiridium unicorne, isolate CBS 538.82, causal agent of cypress canker disease.</title>
        <authorList>
            <person name="Scali E."/>
            <person name="Rocca G.D."/>
            <person name="Danti R."/>
            <person name="Garbelotto M."/>
            <person name="Barberini S."/>
            <person name="Baroncelli R."/>
            <person name="Emiliani G."/>
        </authorList>
    </citation>
    <scope>NUCLEOTIDE SEQUENCE [LARGE SCALE GENOMIC DNA]</scope>
    <source>
        <strain evidence="3 4">BM-138-508</strain>
    </source>
</reference>
<proteinExistence type="predicted"/>
<dbReference type="Pfam" id="PF22980">
    <property type="entry name" value="Myb_DNA-bind_8"/>
    <property type="match status" value="1"/>
</dbReference>
<comment type="caution">
    <text evidence="3">The sequence shown here is derived from an EMBL/GenBank/DDBJ whole genome shotgun (WGS) entry which is preliminary data.</text>
</comment>
<keyword evidence="4" id="KW-1185">Reference proteome</keyword>
<evidence type="ECO:0000313" key="4">
    <source>
        <dbReference type="Proteomes" id="UP001408356"/>
    </source>
</evidence>
<evidence type="ECO:0000256" key="1">
    <source>
        <dbReference type="SAM" id="MobiDB-lite"/>
    </source>
</evidence>
<evidence type="ECO:0000259" key="2">
    <source>
        <dbReference type="Pfam" id="PF22980"/>
    </source>
</evidence>
<sequence length="263" mass="28653">MSTKDESSQFQFLINCIKNSNNGKVDFAAVAEQLGIVSKGAAAKRYERLMKAHGISATGNTGPSIPKKAAVKKEKDAGTRKPAPKKRKLQQVDEDAGDEDEPIKGEVKSEIKFEDAITVKTEQSNGGAAALPTRTSELSTQPEKSQQISQDEEDDVLVVSSTEKTDNHAPIYGSDHHHHLRMSAQHIPGIHSFDYAANLGYPVQTTPTMMMAAMPRASSGTPLPYGFGTPAFIHNHDHSGLFWQGSHMMTPHPDGQHREDKSL</sequence>
<feature type="domain" description="Myb-like DNA-binding" evidence="2">
    <location>
        <begin position="8"/>
        <end position="54"/>
    </location>
</feature>
<feature type="compositionally biased region" description="Basic and acidic residues" evidence="1">
    <location>
        <begin position="102"/>
        <end position="117"/>
    </location>
</feature>
<feature type="region of interest" description="Disordered" evidence="1">
    <location>
        <begin position="55"/>
        <end position="154"/>
    </location>
</feature>
<feature type="compositionally biased region" description="Polar residues" evidence="1">
    <location>
        <begin position="133"/>
        <end position="149"/>
    </location>
</feature>
<accession>A0ABR2VIL0</accession>
<name>A0ABR2VIL0_9PEZI</name>
<feature type="compositionally biased region" description="Acidic residues" evidence="1">
    <location>
        <begin position="92"/>
        <end position="101"/>
    </location>
</feature>